<feature type="compositionally biased region" description="Polar residues" evidence="1">
    <location>
        <begin position="502"/>
        <end position="512"/>
    </location>
</feature>
<evidence type="ECO:0000313" key="5">
    <source>
        <dbReference type="Proteomes" id="UP000030300"/>
    </source>
</evidence>
<feature type="region of interest" description="Disordered" evidence="1">
    <location>
        <begin position="502"/>
        <end position="530"/>
    </location>
</feature>
<feature type="signal peptide" evidence="3">
    <location>
        <begin position="1"/>
        <end position="22"/>
    </location>
</feature>
<organism evidence="4 5">
    <name type="scientific">Nocardioides simplex</name>
    <name type="common">Arthrobacter simplex</name>
    <dbReference type="NCBI Taxonomy" id="2045"/>
    <lineage>
        <taxon>Bacteria</taxon>
        <taxon>Bacillati</taxon>
        <taxon>Actinomycetota</taxon>
        <taxon>Actinomycetes</taxon>
        <taxon>Propionibacteriales</taxon>
        <taxon>Nocardioidaceae</taxon>
        <taxon>Pimelobacter</taxon>
    </lineage>
</organism>
<keyword evidence="3" id="KW-0732">Signal</keyword>
<feature type="chain" id="PRO_5010410262" evidence="3">
    <location>
        <begin position="23"/>
        <end position="739"/>
    </location>
</feature>
<evidence type="ECO:0000256" key="2">
    <source>
        <dbReference type="SAM" id="Phobius"/>
    </source>
</evidence>
<dbReference type="HOGENOM" id="CLU_354801_0_0_11"/>
<sequence>MATLLLMAPAGVAAAPAPSASATPGTKAYDAPLEVTIDDLAPGVLPRTGPITVSGTVTNVDLEEWTHIRLYPMFGACASCAPQMTTEAELATASGSDPEAFVGERYTQSPVARADIGTLGPGETLRYSFKIPQQVLRSAIPSPRPGVYWFGVHALGASTSVGDDDKADGRARTFLPYLPPSTDARIDAAVVVPLRGRIAHAADGELGRTVAWEQALSQEGTLGGPLAFGSARGTDPVTWLLDPALPDAVAQLALGNPTREVEPVAPDDEPSSSDDPTDDESPSGDAGEGGDDAAEVGGATLDPDSPVVAAAETWLRQARSALTGGTVALLPYGDPDLAGAASTLPDLYETAREHSSPTLAAWDIEGTPVVGAPNGYLDADAIRKVDDGAVLLLGDQMFPEETFSGRAPVGGLVGNRPVVVTSAGAARGGPGPDPAQAPVALRQRLLSEAVVRVLAAGADEDPEPITVVVPASIDAAGARSFWAGLDDQPWLNLVDLPSLVSSGSASGGTAQDRQVDPDELSYPDGQRDAEVPPSVFAEAGALIRSGRTLQSILGKDYAIGDTLVGEALTGTSYDVRDDVDAGPRLARSREWVDERLDGVTLDAPQGVTLSSTSGSFNIAVRNTLDQPVTVRIEASTDREATIKAANPIVLPANSRASVPISADMRGPGVHNVRLRLTDADGNPLGTEDELPIRSGQVGVVIWVIMGTGAGILFIAIAIRLVRRFRRRGEAEPADAGATA</sequence>
<evidence type="ECO:0000256" key="1">
    <source>
        <dbReference type="SAM" id="MobiDB-lite"/>
    </source>
</evidence>
<dbReference type="KEGG" id="psim:KR76_27580"/>
<dbReference type="RefSeq" id="WP_038682956.1">
    <property type="nucleotide sequence ID" value="NZ_BJMC01000016.1"/>
</dbReference>
<dbReference type="OrthoDB" id="3797035at2"/>
<dbReference type="AlphaFoldDB" id="A0A0A1DVY4"/>
<dbReference type="InterPro" id="IPR046112">
    <property type="entry name" value="DUF6049"/>
</dbReference>
<accession>A0A0A1DVY4</accession>
<feature type="compositionally biased region" description="Acidic residues" evidence="1">
    <location>
        <begin position="265"/>
        <end position="294"/>
    </location>
</feature>
<keyword evidence="2" id="KW-0812">Transmembrane</keyword>
<dbReference type="Proteomes" id="UP000030300">
    <property type="component" value="Chromosome"/>
</dbReference>
<proteinExistence type="predicted"/>
<dbReference type="EMBL" id="CP009896">
    <property type="protein sequence ID" value="AIY19595.1"/>
    <property type="molecule type" value="Genomic_DNA"/>
</dbReference>
<protein>
    <submittedName>
        <fullName evidence="4">Putative membrane protein</fullName>
    </submittedName>
</protein>
<keyword evidence="2" id="KW-0472">Membrane</keyword>
<name>A0A0A1DVY4_NOCSI</name>
<dbReference type="STRING" id="2045.KR76_27580"/>
<feature type="transmembrane region" description="Helical" evidence="2">
    <location>
        <begin position="699"/>
        <end position="721"/>
    </location>
</feature>
<keyword evidence="5" id="KW-1185">Reference proteome</keyword>
<gene>
    <name evidence="4" type="ORF">KR76_27580</name>
</gene>
<dbReference type="GeneID" id="96612487"/>
<dbReference type="Pfam" id="PF19516">
    <property type="entry name" value="DUF6049"/>
    <property type="match status" value="1"/>
</dbReference>
<reference evidence="4 5" key="1">
    <citation type="journal article" date="2015" name="Genome Announc.">
        <title>Complete Genome Sequence of Steroid-Transforming Nocardioides simplex VKM Ac-2033D.</title>
        <authorList>
            <person name="Shtratnikova V.Y."/>
            <person name="Schelkunov M.I."/>
            <person name="Pekov Y.A."/>
            <person name="Fokina V.V."/>
            <person name="Logacheva M.D."/>
            <person name="Sokolov S.L."/>
            <person name="Bragin E.Y."/>
            <person name="Ashapkin V.V."/>
            <person name="Donova M.V."/>
        </authorList>
    </citation>
    <scope>NUCLEOTIDE SEQUENCE [LARGE SCALE GENOMIC DNA]</scope>
    <source>
        <strain evidence="4 5">VKM Ac-2033D</strain>
    </source>
</reference>
<keyword evidence="2" id="KW-1133">Transmembrane helix</keyword>
<evidence type="ECO:0000313" key="4">
    <source>
        <dbReference type="EMBL" id="AIY19595.1"/>
    </source>
</evidence>
<dbReference type="eggNOG" id="COG3170">
    <property type="taxonomic scope" value="Bacteria"/>
</dbReference>
<evidence type="ECO:0000256" key="3">
    <source>
        <dbReference type="SAM" id="SignalP"/>
    </source>
</evidence>
<feature type="region of interest" description="Disordered" evidence="1">
    <location>
        <begin position="257"/>
        <end position="304"/>
    </location>
</feature>